<evidence type="ECO:0000259" key="4">
    <source>
        <dbReference type="Pfam" id="PF07715"/>
    </source>
</evidence>
<dbReference type="OrthoDB" id="721000at2"/>
<comment type="similarity">
    <text evidence="1 2">Belongs to the TonB-dependent receptor family.</text>
</comment>
<feature type="domain" description="TonB-dependent receptor plug" evidence="4">
    <location>
        <begin position="231"/>
        <end position="339"/>
    </location>
</feature>
<keyword evidence="1" id="KW-0998">Cell outer membrane</keyword>
<evidence type="ECO:0000256" key="2">
    <source>
        <dbReference type="RuleBase" id="RU003357"/>
    </source>
</evidence>
<keyword evidence="1" id="KW-1134">Transmembrane beta strand</keyword>
<dbReference type="Gene3D" id="2.170.130.10">
    <property type="entry name" value="TonB-dependent receptor, plug domain"/>
    <property type="match status" value="1"/>
</dbReference>
<dbReference type="SUPFAM" id="SSF56935">
    <property type="entry name" value="Porins"/>
    <property type="match status" value="1"/>
</dbReference>
<dbReference type="AlphaFoldDB" id="A0A1G6L1D8"/>
<dbReference type="EMBL" id="FMZO01000002">
    <property type="protein sequence ID" value="SDC37014.1"/>
    <property type="molecule type" value="Genomic_DNA"/>
</dbReference>
<dbReference type="InterPro" id="IPR008969">
    <property type="entry name" value="CarboxyPept-like_regulatory"/>
</dbReference>
<dbReference type="Proteomes" id="UP000198757">
    <property type="component" value="Unassembled WGS sequence"/>
</dbReference>
<evidence type="ECO:0000256" key="1">
    <source>
        <dbReference type="PROSITE-ProRule" id="PRU01360"/>
    </source>
</evidence>
<dbReference type="InterPro" id="IPR023997">
    <property type="entry name" value="TonB-dep_OMP_SusC/RagA_CS"/>
</dbReference>
<dbReference type="FunFam" id="2.170.130.10:FF:000003">
    <property type="entry name" value="SusC/RagA family TonB-linked outer membrane protein"/>
    <property type="match status" value="1"/>
</dbReference>
<dbReference type="Gene3D" id="2.60.40.1120">
    <property type="entry name" value="Carboxypeptidase-like, regulatory domain"/>
    <property type="match status" value="1"/>
</dbReference>
<dbReference type="Pfam" id="PF00593">
    <property type="entry name" value="TonB_dep_Rec_b-barrel"/>
    <property type="match status" value="1"/>
</dbReference>
<dbReference type="InterPro" id="IPR012910">
    <property type="entry name" value="Plug_dom"/>
</dbReference>
<keyword evidence="1" id="KW-0812">Transmembrane</keyword>
<feature type="domain" description="TonB-dependent receptor-like beta-barrel" evidence="3">
    <location>
        <begin position="561"/>
        <end position="999"/>
    </location>
</feature>
<evidence type="ECO:0000259" key="3">
    <source>
        <dbReference type="Pfam" id="PF00593"/>
    </source>
</evidence>
<comment type="subcellular location">
    <subcellularLocation>
        <location evidence="1">Cell outer membrane</location>
        <topology evidence="1">Multi-pass membrane protein</topology>
    </subcellularLocation>
</comment>
<keyword evidence="1 2" id="KW-0472">Membrane</keyword>
<proteinExistence type="inferred from homology"/>
<dbReference type="Pfam" id="PF07715">
    <property type="entry name" value="Plug"/>
    <property type="match status" value="1"/>
</dbReference>
<dbReference type="InterPro" id="IPR000531">
    <property type="entry name" value="Beta-barrel_TonB"/>
</dbReference>
<dbReference type="PROSITE" id="PS52016">
    <property type="entry name" value="TONB_DEPENDENT_REC_3"/>
    <property type="match status" value="1"/>
</dbReference>
<evidence type="ECO:0000313" key="5">
    <source>
        <dbReference type="EMBL" id="SDC37014.1"/>
    </source>
</evidence>
<dbReference type="STRING" id="1285928.SAMN04487894_102181"/>
<protein>
    <submittedName>
        <fullName evidence="5">TonB-linked outer membrane protein, SusC/RagA family</fullName>
    </submittedName>
</protein>
<dbReference type="Pfam" id="PF13715">
    <property type="entry name" value="CarbopepD_reg_2"/>
    <property type="match status" value="1"/>
</dbReference>
<dbReference type="NCBIfam" id="TIGR04057">
    <property type="entry name" value="SusC_RagA_signa"/>
    <property type="match status" value="1"/>
</dbReference>
<reference evidence="6" key="1">
    <citation type="submission" date="2016-10" db="EMBL/GenBank/DDBJ databases">
        <authorList>
            <person name="Varghese N."/>
            <person name="Submissions S."/>
        </authorList>
    </citation>
    <scope>NUCLEOTIDE SEQUENCE [LARGE SCALE GENOMIC DNA]</scope>
    <source>
        <strain evidence="6">DSM 25811 / CCM 8410 / LMG 26954 / E90</strain>
    </source>
</reference>
<organism evidence="5 6">
    <name type="scientific">Niabella drilacis (strain DSM 25811 / CCM 8410 / CCUG 62505 / LMG 26954 / E90)</name>
    <dbReference type="NCBI Taxonomy" id="1285928"/>
    <lineage>
        <taxon>Bacteria</taxon>
        <taxon>Pseudomonadati</taxon>
        <taxon>Bacteroidota</taxon>
        <taxon>Chitinophagia</taxon>
        <taxon>Chitinophagales</taxon>
        <taxon>Chitinophagaceae</taxon>
        <taxon>Niabella</taxon>
    </lineage>
</organism>
<evidence type="ECO:0000313" key="6">
    <source>
        <dbReference type="Proteomes" id="UP000198757"/>
    </source>
</evidence>
<dbReference type="InterPro" id="IPR039426">
    <property type="entry name" value="TonB-dep_rcpt-like"/>
</dbReference>
<dbReference type="NCBIfam" id="TIGR04056">
    <property type="entry name" value="OMP_RagA_SusC"/>
    <property type="match status" value="1"/>
</dbReference>
<dbReference type="SUPFAM" id="SSF49464">
    <property type="entry name" value="Carboxypeptidase regulatory domain-like"/>
    <property type="match status" value="1"/>
</dbReference>
<accession>A0A1G6L1D8</accession>
<sequence length="1159" mass="128754">MNFNIHSGGNVLRRIVRLLLPCGAIKSKTFLVMKLTVLLLVAFCLKAGASAWSQQITIKARNEPFKKVMEQIGQQSGYSILADVKELNNARNLSLSLKNVPLKQALEVCFADQPFSYQLMDKTILITSRKQYVVPLSWVLNGKVINEKGEPVAGASVSVKNSNRGASTDLNGKFMIEVDAETDSLMITYVGYKQKTIAVGTAKDITITLEVDLEKQKIEEVVIVGFGTQKKKDMVGAVTSVTPSDLKIPASNLTTALAGRIAGLIAFQRSGEPGNDNAQFFIRGVTTFGYKKDPLILIDGIEVTTTDLARLRVEDIASFSILKDATSTAVYGARGANGVILIATKRGGVGKAKISLNAENSVSMPTRDLELADPVTYMKMANEARATRGNLQLLYSQEKIERTAQPGANPYIFPAVDWREMLFKKQTMNQRYYLNVSGGGGVARYFVSGSMTRDNGVLKVDNRNNFNNNISLKSYSLRSNIDIDVTKSTLLTVRLNGNFDDYTGPVLGGDAMYYAVMHANPAMYPAFFAPDSANQYANHILFGGTTKTGMLNPYAEMVRGYKDYSRSLMLAQLELKQDLGAITKGLNWRTMMNTNRLSYFDVSRFYNPYYYEVGGYDLLNNTYSLLPINEQTGTEYLGYSEGPKTVQTFFYLESALNYNRTFGGKHNISGLLVYMMNQRLNGNAGDLQLSLPFRNVGVSGRATYGYNERYYAEFNFGYNGSERFSTDKRFGFFPSAGIAWNISNETFFEPIKKVVNNFKLRYTYGLVGNDAIGSPQDRFFYLSNVNMNSGSRAASFGFGDGASTTYALSGVQVNRYANDNITWEKSKQQNLGIEMGILEDLNLKADFFKQERTNILMTRYVPASMGLAAATMANVGKASSKGIDASLDYKKNIGDNFWISGLANFTYAKSRYDVYEEPDYKDKYRSHVGQSIGQVYGYIAERLFIDDAEAANAPRQNSTDPVLGGDIKYLDVNKDGQITEADQVPIGYPTNPEINYGFGISSGYKGIDFSVFFNGIARESFWINVAGFDNNGRYAGTAPFVAGTQVLKAYADSYWSEENQNVYAIWPRLSENIHANNTKISTWFMRNGAFLRLKQVELGYTMPRNILKKLSASTLRIYVNAMNPLTFSNFKLWDPEMGGNGLGYPIQKVYNAGIQLTFN</sequence>
<keyword evidence="6" id="KW-1185">Reference proteome</keyword>
<keyword evidence="1" id="KW-0813">Transport</keyword>
<name>A0A1G6L1D8_NIADE</name>
<gene>
    <name evidence="5" type="ORF">SAMN04487894_102181</name>
</gene>
<dbReference type="InterPro" id="IPR037066">
    <property type="entry name" value="Plug_dom_sf"/>
</dbReference>
<keyword evidence="2" id="KW-0798">TonB box</keyword>
<dbReference type="GO" id="GO:0009279">
    <property type="term" value="C:cell outer membrane"/>
    <property type="evidence" value="ECO:0007669"/>
    <property type="project" value="UniProtKB-SubCell"/>
</dbReference>
<dbReference type="InterPro" id="IPR023996">
    <property type="entry name" value="TonB-dep_OMP_SusC/RagA"/>
</dbReference>